<comment type="subcellular location">
    <subcellularLocation>
        <location evidence="2">Bacterial flagellum basal body</location>
    </subcellularLocation>
</comment>
<dbReference type="NCBIfam" id="TIGR03506">
    <property type="entry name" value="FlgEFG_subfam"/>
    <property type="match status" value="1"/>
</dbReference>
<evidence type="ECO:0000313" key="5">
    <source>
        <dbReference type="EMBL" id="AQS54215.1"/>
    </source>
</evidence>
<dbReference type="Pfam" id="PF06429">
    <property type="entry name" value="Flg_bbr_C"/>
    <property type="match status" value="1"/>
</dbReference>
<dbReference type="STRING" id="708126.BW727_101891"/>
<keyword evidence="5" id="KW-0969">Cilium</keyword>
<protein>
    <submittedName>
        <fullName evidence="5">Flagellar basal-body rod protein FlgG</fullName>
    </submittedName>
</protein>
<dbReference type="InterPro" id="IPR020013">
    <property type="entry name" value="Flagellar_FlgE/F/G"/>
</dbReference>
<keyword evidence="5" id="KW-0966">Cell projection</keyword>
<dbReference type="Pfam" id="PF22692">
    <property type="entry name" value="LlgE_F_G_D1"/>
    <property type="match status" value="1"/>
</dbReference>
<dbReference type="GO" id="GO:0071978">
    <property type="term" value="P:bacterial-type flagellum-dependent swarming motility"/>
    <property type="evidence" value="ECO:0007669"/>
    <property type="project" value="TreeGrafter"/>
</dbReference>
<feature type="domain" description="Flagellar hook protein FlgE/F/G-like D1" evidence="4">
    <location>
        <begin position="93"/>
        <end position="141"/>
    </location>
</feature>
<reference evidence="5 6" key="1">
    <citation type="journal article" date="2014" name="Int. J. Syst. Evol. Microbiol.">
        <title>Jeotgalibaca dankookensis gen. nov., sp. nov., a member of the family Carnobacteriaceae, isolated from seujeot (Korean traditional food).</title>
        <authorList>
            <person name="Lee D.G."/>
            <person name="Trujillo M.E."/>
            <person name="Kang H."/>
            <person name="Ahn T.Y."/>
        </authorList>
    </citation>
    <scope>NUCLEOTIDE SEQUENCE [LARGE SCALE GENOMIC DNA]</scope>
    <source>
        <strain evidence="5 6">EX-07</strain>
    </source>
</reference>
<dbReference type="PANTHER" id="PTHR30435">
    <property type="entry name" value="FLAGELLAR PROTEIN"/>
    <property type="match status" value="1"/>
</dbReference>
<dbReference type="InterPro" id="IPR037925">
    <property type="entry name" value="FlgE/F/G-like"/>
</dbReference>
<accession>A0A1S6IRN7</accession>
<comment type="similarity">
    <text evidence="1 2">Belongs to the flagella basal body rod proteins family.</text>
</comment>
<dbReference type="EMBL" id="CP019728">
    <property type="protein sequence ID" value="AQS54215.1"/>
    <property type="molecule type" value="Genomic_DNA"/>
</dbReference>
<keyword evidence="2" id="KW-0975">Bacterial flagellum</keyword>
<evidence type="ECO:0000313" key="6">
    <source>
        <dbReference type="Proteomes" id="UP000188993"/>
    </source>
</evidence>
<evidence type="ECO:0000259" key="4">
    <source>
        <dbReference type="Pfam" id="PF22692"/>
    </source>
</evidence>
<dbReference type="AlphaFoldDB" id="A0A1S6IRN7"/>
<dbReference type="GO" id="GO:0009425">
    <property type="term" value="C:bacterial-type flagellum basal body"/>
    <property type="evidence" value="ECO:0007669"/>
    <property type="project" value="UniProtKB-SubCell"/>
</dbReference>
<evidence type="ECO:0000259" key="3">
    <source>
        <dbReference type="Pfam" id="PF06429"/>
    </source>
</evidence>
<dbReference type="InterPro" id="IPR010930">
    <property type="entry name" value="Flg_bb/hook_C_dom"/>
</dbReference>
<proteinExistence type="inferred from homology"/>
<feature type="domain" description="Flagellar basal-body/hook protein C-terminal" evidence="3">
    <location>
        <begin position="175"/>
        <end position="217"/>
    </location>
</feature>
<keyword evidence="6" id="KW-1185">Reference proteome</keyword>
<organism evidence="5 6">
    <name type="scientific">Jeotgalibaca dankookensis</name>
    <dbReference type="NCBI Taxonomy" id="708126"/>
    <lineage>
        <taxon>Bacteria</taxon>
        <taxon>Bacillati</taxon>
        <taxon>Bacillota</taxon>
        <taxon>Bacilli</taxon>
        <taxon>Lactobacillales</taxon>
        <taxon>Carnobacteriaceae</taxon>
        <taxon>Jeotgalibaca</taxon>
    </lineage>
</organism>
<evidence type="ECO:0000256" key="2">
    <source>
        <dbReference type="RuleBase" id="RU362116"/>
    </source>
</evidence>
<dbReference type="InterPro" id="IPR053967">
    <property type="entry name" value="LlgE_F_G-like_D1"/>
</dbReference>
<gene>
    <name evidence="5" type="primary">flgG_2</name>
    <name evidence="5" type="ORF">BW727_101891</name>
</gene>
<evidence type="ECO:0000256" key="1">
    <source>
        <dbReference type="ARBA" id="ARBA00009677"/>
    </source>
</evidence>
<sequence>MNQSLSISKTGLHAIQYQMDTIAHDIANVNTTAYKAKETSFNELMTNTYVNNNRLLLGDNVELSIQAGTRSHDYTTNFSQGSLVESPGEMQFAISGEGYFQITGKDGRTYYTRDGNFHQDEEGIVKNAHDEVVLMNRDVPAVFNSSEGTLMFAKGENQYTAQGPMEPSRSEILIGYLEASNVNLADAFSQMIIAQRAYGMNLKAAQSTDEIMSLINQFKQ</sequence>
<dbReference type="PANTHER" id="PTHR30435:SF19">
    <property type="entry name" value="FLAGELLAR BASAL-BODY ROD PROTEIN FLGG"/>
    <property type="match status" value="1"/>
</dbReference>
<keyword evidence="5" id="KW-0282">Flagellum</keyword>
<dbReference type="Proteomes" id="UP000188993">
    <property type="component" value="Chromosome"/>
</dbReference>
<dbReference type="RefSeq" id="WP_062467781.1">
    <property type="nucleotide sequence ID" value="NZ_BBYN01000003.1"/>
</dbReference>
<dbReference type="SUPFAM" id="SSF117143">
    <property type="entry name" value="Flagellar hook protein flgE"/>
    <property type="match status" value="1"/>
</dbReference>
<dbReference type="KEGG" id="jda:BW727_101891"/>
<dbReference type="OrthoDB" id="9804559at2"/>
<name>A0A1S6IRN7_9LACT</name>